<dbReference type="InterPro" id="IPR027417">
    <property type="entry name" value="P-loop_NTPase"/>
</dbReference>
<dbReference type="InterPro" id="IPR049730">
    <property type="entry name" value="SNF2/RAD54-like_C"/>
</dbReference>
<proteinExistence type="predicted"/>
<evidence type="ECO:0000313" key="6">
    <source>
        <dbReference type="EMBL" id="KCZ80028.1"/>
    </source>
</evidence>
<dbReference type="SMART" id="SM00487">
    <property type="entry name" value="DEXDc"/>
    <property type="match status" value="1"/>
</dbReference>
<keyword evidence="2" id="KW-0378">Hydrolase</keyword>
<reference evidence="7" key="1">
    <citation type="submission" date="2013-02" db="EMBL/GenBank/DDBJ databases">
        <authorList>
            <consortium name="The Broad Institute Genome Sequencing Platform"/>
            <person name="Cuomo C."/>
            <person name="Becnel J."/>
            <person name="Sanscrainte N."/>
            <person name="Walker B."/>
            <person name="Young S.K."/>
            <person name="Zeng Q."/>
            <person name="Gargeya S."/>
            <person name="Fitzgerald M."/>
            <person name="Haas B."/>
            <person name="Abouelleil A."/>
            <person name="Alvarado L."/>
            <person name="Arachchi H.M."/>
            <person name="Berlin A.M."/>
            <person name="Chapman S.B."/>
            <person name="Dewar J."/>
            <person name="Goldberg J."/>
            <person name="Griggs A."/>
            <person name="Gujja S."/>
            <person name="Hansen M."/>
            <person name="Howarth C."/>
            <person name="Imamovic A."/>
            <person name="Larimer J."/>
            <person name="McCowan C."/>
            <person name="Murphy C."/>
            <person name="Neiman D."/>
            <person name="Pearson M."/>
            <person name="Priest M."/>
            <person name="Roberts A."/>
            <person name="Saif S."/>
            <person name="Shea T."/>
            <person name="Sisk P."/>
            <person name="Sykes S."/>
            <person name="Wortman J."/>
            <person name="Nusbaum C."/>
            <person name="Birren B."/>
        </authorList>
    </citation>
    <scope>NUCLEOTIDE SEQUENCE [LARGE SCALE GENOMIC DNA]</scope>
    <source>
        <strain evidence="7">PRA339</strain>
    </source>
</reference>
<keyword evidence="7" id="KW-1185">Reference proteome</keyword>
<feature type="domain" description="Helicase C-terminal" evidence="5">
    <location>
        <begin position="1132"/>
        <end position="1283"/>
    </location>
</feature>
<dbReference type="InterPro" id="IPR038718">
    <property type="entry name" value="SNF2-like_sf"/>
</dbReference>
<keyword evidence="3" id="KW-0067">ATP-binding</keyword>
<dbReference type="PANTHER" id="PTHR36498">
    <property type="entry name" value="TATA-BINDING PROTEIN-ASSOCIATED FACTOR 172"/>
    <property type="match status" value="1"/>
</dbReference>
<dbReference type="InterPro" id="IPR001650">
    <property type="entry name" value="Helicase_C-like"/>
</dbReference>
<dbReference type="InterPro" id="IPR016024">
    <property type="entry name" value="ARM-type_fold"/>
</dbReference>
<evidence type="ECO:0000256" key="3">
    <source>
        <dbReference type="ARBA" id="ARBA00022840"/>
    </source>
</evidence>
<dbReference type="PROSITE" id="PS51194">
    <property type="entry name" value="HELICASE_CTER"/>
    <property type="match status" value="1"/>
</dbReference>
<protein>
    <recommendedName>
        <fullName evidence="8">TATA-binding protein-associated factor MOT1</fullName>
    </recommendedName>
</protein>
<evidence type="ECO:0000313" key="7">
    <source>
        <dbReference type="Proteomes" id="UP000030655"/>
    </source>
</evidence>
<dbReference type="EMBL" id="KK365210">
    <property type="protein sequence ID" value="KCZ80028.1"/>
    <property type="molecule type" value="Genomic_DNA"/>
</dbReference>
<keyword evidence="1" id="KW-0547">Nucleotide-binding</keyword>
<dbReference type="HOGENOM" id="CLU_005404_0_0_1"/>
<evidence type="ECO:0000256" key="1">
    <source>
        <dbReference type="ARBA" id="ARBA00022741"/>
    </source>
</evidence>
<dbReference type="Gene3D" id="3.40.50.300">
    <property type="entry name" value="P-loop containing nucleotide triphosphate hydrolases"/>
    <property type="match status" value="1"/>
</dbReference>
<dbReference type="InterPro" id="IPR000330">
    <property type="entry name" value="SNF2_N"/>
</dbReference>
<dbReference type="Pfam" id="PF00271">
    <property type="entry name" value="Helicase_C"/>
    <property type="match status" value="1"/>
</dbReference>
<dbReference type="Proteomes" id="UP000030655">
    <property type="component" value="Unassembled WGS sequence"/>
</dbReference>
<evidence type="ECO:0008006" key="8">
    <source>
        <dbReference type="Google" id="ProtNLM"/>
    </source>
</evidence>
<dbReference type="Gene3D" id="3.40.50.10810">
    <property type="entry name" value="Tandem AAA-ATPase domain"/>
    <property type="match status" value="1"/>
</dbReference>
<sequence>MSHIAKLINSISSVNKEKKYMIVEDIIAILSNDLDDSVLPLLFNLSQSTSIDDRHCAAKILYSIQDSFCIKFVPTDNLNLSFTSTYLESSGKKYNKKSKDYELQKQWIKSKLDLDLHSLVEDADFTVKELRKENIKDSDELIEVTGEPSFYKAIECNLLSSDWAKRHAAFLFLLALFYKNLSNNSFFKNLFTRKTSQKTRFNYNVTPLLINICLEILKEDKFSDFINDQTIAPVRECASLLLSHLIDFSTKLDEIFYKIYELIEMEDWQEQLSGLLVLKYLDPKYVCCHHQNFDKNLTNFSFCNKLDDLILCSQDEDIKYLSALIKQNLQCSVPQQILQSVLSNTHDISLSTAALINLLRDINDLVIPLTQSPFRHPLKEVRLAIIRLILRSFKHKGSVFTNDSDNFYRNILLNIINNILVEEDNSLVEVNLEILLLIFKPTYTDLVYKHICLPFYKREENCYDELYYSINGVKQLGSTFVKNKLRLIIPLINHFNKVECNNNLFCLLINYTFNHICSTDLFTKQELKKLTKKEIIHPKIREKYQEYLLIEAIKHKNEALLDLDDYFREYYFTTIINHCGLSLNNPILNDLVLFCFNNKIKELFIVLNKMNIVIFYEYFLNNLPLLSEVIEFIDKREEVFSKCLEEAYKLITSDELLNTKNKEEINEDELYDKLINDNLSIKKTNTSKNIKQRKIIDNLMPSKNDSSENFNFLYKIISFYIKDDIKYSDLLINKLLKQFNSHLLGNVFESLDSSYYILFVRKILHSSCYDLLSKILPYLCITKDIPSEYTNNIREERELMNDLVSNTCREYVIKCPMNIKLRSYQVEGVNWIAFLCKYGLKGILGDDMGLGKTIQVLTFLCSEIYVKNNSVENVSKNKPYDALILCPSTLISHWLTEIKNYFPFITDEIKIMSYEQIKRSNEVYSVSYLILDEGHLLRNKETILYNKVSLIKSEFTLILSGTPIQNNSLDLVNLMNLMMKGYLNKSMDLTTLHSKTLPLILRRLKSEVLEELPDKVISDVVVEMSQLQKSIYEVDDSTIKLGEEKGFKRIQSMIKICNNPLEYLRQHYNSTNTTDLINKVLSEGTEGDSINVKKSKIINDTNQSNANINEYTLLTDETTNDLELIHNPKLVALIDLLKIIKEESKILLFCQYKSTIDLIQPYLSDSIRLDGSTKEKESVIQQFINKHRILIMTTTVGGLGLNLACADTVIFYEHDWNPFNDLQAMDRAHRIGQKNTVNVFRLIMKDTIEEKIMNYQQFKVFLANKLVNYENQSVKSMNIKDIIENIVEEQKNEETEDEDFIY</sequence>
<dbReference type="SUPFAM" id="SSF48371">
    <property type="entry name" value="ARM repeat"/>
    <property type="match status" value="1"/>
</dbReference>
<dbReference type="Pfam" id="PF00176">
    <property type="entry name" value="SNF2-rel_dom"/>
    <property type="match status" value="2"/>
</dbReference>
<dbReference type="PANTHER" id="PTHR36498:SF1">
    <property type="entry name" value="TATA-BINDING PROTEIN-ASSOCIATED FACTOR 172"/>
    <property type="match status" value="1"/>
</dbReference>
<organism evidence="6 7">
    <name type="scientific">Anncaliia algerae PRA339</name>
    <dbReference type="NCBI Taxonomy" id="1288291"/>
    <lineage>
        <taxon>Eukaryota</taxon>
        <taxon>Fungi</taxon>
        <taxon>Fungi incertae sedis</taxon>
        <taxon>Microsporidia</taxon>
        <taxon>Tubulinosematoidea</taxon>
        <taxon>Tubulinosematidae</taxon>
        <taxon>Anncaliia</taxon>
    </lineage>
</organism>
<dbReference type="VEuPathDB" id="MicrosporidiaDB:H312_02585"/>
<dbReference type="GO" id="GO:0017025">
    <property type="term" value="F:TBP-class protein binding"/>
    <property type="evidence" value="ECO:0007669"/>
    <property type="project" value="InterPro"/>
</dbReference>
<dbReference type="OrthoDB" id="448448at2759"/>
<dbReference type="PROSITE" id="PS51192">
    <property type="entry name" value="HELICASE_ATP_BIND_1"/>
    <property type="match status" value="1"/>
</dbReference>
<dbReference type="GO" id="GO:0003677">
    <property type="term" value="F:DNA binding"/>
    <property type="evidence" value="ECO:0007669"/>
    <property type="project" value="InterPro"/>
</dbReference>
<feature type="domain" description="Helicase ATP-binding" evidence="4">
    <location>
        <begin position="833"/>
        <end position="981"/>
    </location>
</feature>
<gene>
    <name evidence="6" type="ORF">H312_02585</name>
</gene>
<dbReference type="InterPro" id="IPR014001">
    <property type="entry name" value="Helicase_ATP-bd"/>
</dbReference>
<dbReference type="GO" id="GO:0016887">
    <property type="term" value="F:ATP hydrolysis activity"/>
    <property type="evidence" value="ECO:0007669"/>
    <property type="project" value="InterPro"/>
</dbReference>
<name>A0A059EYC8_9MICR</name>
<dbReference type="SUPFAM" id="SSF52540">
    <property type="entry name" value="P-loop containing nucleoside triphosphate hydrolases"/>
    <property type="match status" value="2"/>
</dbReference>
<evidence type="ECO:0000256" key="2">
    <source>
        <dbReference type="ARBA" id="ARBA00022801"/>
    </source>
</evidence>
<dbReference type="CDD" id="cd18793">
    <property type="entry name" value="SF2_C_SNF"/>
    <property type="match status" value="1"/>
</dbReference>
<accession>A0A059EYC8</accession>
<dbReference type="STRING" id="1288291.A0A059EYC8"/>
<evidence type="ECO:0000259" key="5">
    <source>
        <dbReference type="PROSITE" id="PS51194"/>
    </source>
</evidence>
<evidence type="ECO:0000259" key="4">
    <source>
        <dbReference type="PROSITE" id="PS51192"/>
    </source>
</evidence>
<dbReference type="SMART" id="SM00490">
    <property type="entry name" value="HELICc"/>
    <property type="match status" value="1"/>
</dbReference>
<dbReference type="GO" id="GO:0005524">
    <property type="term" value="F:ATP binding"/>
    <property type="evidence" value="ECO:0007669"/>
    <property type="project" value="InterPro"/>
</dbReference>
<dbReference type="InterPro" id="IPR044972">
    <property type="entry name" value="Mot1"/>
</dbReference>
<reference evidence="6 7" key="2">
    <citation type="submission" date="2014-03" db="EMBL/GenBank/DDBJ databases">
        <title>The Genome Sequence of Anncaliia algerae insect isolate PRA339.</title>
        <authorList>
            <consortium name="The Broad Institute Genome Sequencing Platform"/>
            <consortium name="The Broad Institute Genome Sequencing Center for Infectious Disease"/>
            <person name="Cuomo C."/>
            <person name="Becnel J."/>
            <person name="Sanscrainte N."/>
            <person name="Walker B."/>
            <person name="Young S.K."/>
            <person name="Zeng Q."/>
            <person name="Gargeya S."/>
            <person name="Fitzgerald M."/>
            <person name="Haas B."/>
            <person name="Abouelleil A."/>
            <person name="Alvarado L."/>
            <person name="Arachchi H.M."/>
            <person name="Berlin A.M."/>
            <person name="Chapman S.B."/>
            <person name="Dewar J."/>
            <person name="Goldberg J."/>
            <person name="Griggs A."/>
            <person name="Gujja S."/>
            <person name="Hansen M."/>
            <person name="Howarth C."/>
            <person name="Imamovic A."/>
            <person name="Larimer J."/>
            <person name="McCowan C."/>
            <person name="Murphy C."/>
            <person name="Neiman D."/>
            <person name="Pearson M."/>
            <person name="Priest M."/>
            <person name="Roberts A."/>
            <person name="Saif S."/>
            <person name="Shea T."/>
            <person name="Sisk P."/>
            <person name="Sykes S."/>
            <person name="Wortman J."/>
            <person name="Nusbaum C."/>
            <person name="Birren B."/>
        </authorList>
    </citation>
    <scope>NUCLEOTIDE SEQUENCE [LARGE SCALE GENOMIC DNA]</scope>
    <source>
        <strain evidence="6 7">PRA339</strain>
    </source>
</reference>